<accession>A0A1J5P177</accession>
<dbReference type="AlphaFoldDB" id="A0A1J5P177"/>
<keyword evidence="2" id="KW-0812">Transmembrane</keyword>
<name>A0A1J5P177_9ZZZZ</name>
<reference evidence="3" key="1">
    <citation type="submission" date="2016-10" db="EMBL/GenBank/DDBJ databases">
        <title>Sequence of Gallionella enrichment culture.</title>
        <authorList>
            <person name="Poehlein A."/>
            <person name="Muehling M."/>
            <person name="Daniel R."/>
        </authorList>
    </citation>
    <scope>NUCLEOTIDE SEQUENCE</scope>
</reference>
<feature type="transmembrane region" description="Helical" evidence="2">
    <location>
        <begin position="133"/>
        <end position="151"/>
    </location>
</feature>
<dbReference type="EMBL" id="MLJW01008214">
    <property type="protein sequence ID" value="OIQ64328.1"/>
    <property type="molecule type" value="Genomic_DNA"/>
</dbReference>
<protein>
    <submittedName>
        <fullName evidence="3">Uncharacterized protein</fullName>
    </submittedName>
</protein>
<proteinExistence type="predicted"/>
<keyword evidence="1" id="KW-0175">Coiled coil</keyword>
<evidence type="ECO:0000256" key="1">
    <source>
        <dbReference type="SAM" id="Coils"/>
    </source>
</evidence>
<feature type="transmembrane region" description="Helical" evidence="2">
    <location>
        <begin position="194"/>
        <end position="213"/>
    </location>
</feature>
<keyword evidence="2" id="KW-1133">Transmembrane helix</keyword>
<feature type="transmembrane region" description="Helical" evidence="2">
    <location>
        <begin position="101"/>
        <end position="118"/>
    </location>
</feature>
<evidence type="ECO:0000313" key="3">
    <source>
        <dbReference type="EMBL" id="OIQ64328.1"/>
    </source>
</evidence>
<feature type="coiled-coil region" evidence="1">
    <location>
        <begin position="10"/>
        <end position="96"/>
    </location>
</feature>
<gene>
    <name evidence="3" type="ORF">GALL_541210</name>
</gene>
<organism evidence="3">
    <name type="scientific">mine drainage metagenome</name>
    <dbReference type="NCBI Taxonomy" id="410659"/>
    <lineage>
        <taxon>unclassified sequences</taxon>
        <taxon>metagenomes</taxon>
        <taxon>ecological metagenomes</taxon>
    </lineage>
</organism>
<comment type="caution">
    <text evidence="3">The sequence shown here is derived from an EMBL/GenBank/DDBJ whole genome shotgun (WGS) entry which is preliminary data.</text>
</comment>
<evidence type="ECO:0000256" key="2">
    <source>
        <dbReference type="SAM" id="Phobius"/>
    </source>
</evidence>
<sequence length="222" mass="25544">MIAVNSYSYADDWQQKLESSNREAQLQREKSQLDFEKYQLESQKMNADSRAFSDLLEAKLKQDEAAKVAQEQEEATKRAEDAAEEVSRQLEQAEVRYKNQIFFGVVTLIITSFLWSVVKKSRQGGIMKYNEKFGIVVVMVCGLLILFALMISKPWVDQLDFIQNLMTTLQIQLFPDAEDCIYHCTYTVDFPTKYAILSFLTLAVYGFITYLGITPPLKKKAK</sequence>
<keyword evidence="2" id="KW-0472">Membrane</keyword>